<evidence type="ECO:0000256" key="4">
    <source>
        <dbReference type="ARBA" id="ARBA00022989"/>
    </source>
</evidence>
<dbReference type="InterPro" id="IPR043428">
    <property type="entry name" value="LivM-like"/>
</dbReference>
<evidence type="ECO:0000313" key="8">
    <source>
        <dbReference type="Proteomes" id="UP000704467"/>
    </source>
</evidence>
<feature type="transmembrane region" description="Helical" evidence="6">
    <location>
        <begin position="246"/>
        <end position="272"/>
    </location>
</feature>
<feature type="transmembrane region" description="Helical" evidence="6">
    <location>
        <begin position="284"/>
        <end position="303"/>
    </location>
</feature>
<evidence type="ECO:0000256" key="1">
    <source>
        <dbReference type="ARBA" id="ARBA00004651"/>
    </source>
</evidence>
<gene>
    <name evidence="7" type="ORF">HED55_23950</name>
</gene>
<evidence type="ECO:0000256" key="6">
    <source>
        <dbReference type="SAM" id="Phobius"/>
    </source>
</evidence>
<accession>A0ABX1DQ96</accession>
<comment type="caution">
    <text evidence="7">The sequence shown here is derived from an EMBL/GenBank/DDBJ whole genome shotgun (WGS) entry which is preliminary data.</text>
</comment>
<proteinExistence type="predicted"/>
<feature type="transmembrane region" description="Helical" evidence="6">
    <location>
        <begin position="111"/>
        <end position="129"/>
    </location>
</feature>
<feature type="transmembrane region" description="Helical" evidence="6">
    <location>
        <begin position="36"/>
        <end position="62"/>
    </location>
</feature>
<evidence type="ECO:0000313" key="7">
    <source>
        <dbReference type="EMBL" id="NKC05113.1"/>
    </source>
</evidence>
<keyword evidence="3 6" id="KW-0812">Transmembrane</keyword>
<feature type="transmembrane region" description="Helical" evidence="6">
    <location>
        <begin position="210"/>
        <end position="234"/>
    </location>
</feature>
<dbReference type="EMBL" id="JAAVLN010000003">
    <property type="protein sequence ID" value="NKC05113.1"/>
    <property type="molecule type" value="Genomic_DNA"/>
</dbReference>
<dbReference type="PANTHER" id="PTHR30482:SF20">
    <property type="entry name" value="HIGH-AFFINITY BRANCHED-CHAIN AMINO ACID TRANSPORT SYSTEM PERMEASE PROTEIN LIVM"/>
    <property type="match status" value="1"/>
</dbReference>
<keyword evidence="4 6" id="KW-1133">Transmembrane helix</keyword>
<keyword evidence="8" id="KW-1185">Reference proteome</keyword>
<comment type="subcellular location">
    <subcellularLocation>
        <location evidence="1">Cell membrane</location>
        <topology evidence="1">Multi-pass membrane protein</topology>
    </subcellularLocation>
</comment>
<keyword evidence="2" id="KW-1003">Cell membrane</keyword>
<keyword evidence="5 6" id="KW-0472">Membrane</keyword>
<dbReference type="CDD" id="cd06581">
    <property type="entry name" value="TM_PBP1_LivM_like"/>
    <property type="match status" value="1"/>
</dbReference>
<dbReference type="InterPro" id="IPR001851">
    <property type="entry name" value="ABC_transp_permease"/>
</dbReference>
<dbReference type="PANTHER" id="PTHR30482">
    <property type="entry name" value="HIGH-AFFINITY BRANCHED-CHAIN AMINO ACID TRANSPORT SYSTEM PERMEASE"/>
    <property type="match status" value="1"/>
</dbReference>
<dbReference type="Pfam" id="PF02653">
    <property type="entry name" value="BPD_transp_2"/>
    <property type="match status" value="1"/>
</dbReference>
<name>A0ABX1DQ96_9HYPH</name>
<organism evidence="7 8">
    <name type="scientific">Brucella haematophila</name>
    <dbReference type="NCBI Taxonomy" id="419474"/>
    <lineage>
        <taxon>Bacteria</taxon>
        <taxon>Pseudomonadati</taxon>
        <taxon>Pseudomonadota</taxon>
        <taxon>Alphaproteobacteria</taxon>
        <taxon>Hyphomicrobiales</taxon>
        <taxon>Brucellaceae</taxon>
        <taxon>Brucella/Ochrobactrum group</taxon>
        <taxon>Brucella</taxon>
    </lineage>
</organism>
<dbReference type="Proteomes" id="UP000704467">
    <property type="component" value="Unassembled WGS sequence"/>
</dbReference>
<reference evidence="7 8" key="1">
    <citation type="submission" date="2020-03" db="EMBL/GenBank/DDBJ databases">
        <title>Whole genome sequencing of clinical and environmental type strains of Ochrobactrum.</title>
        <authorList>
            <person name="Dharne M."/>
        </authorList>
    </citation>
    <scope>NUCLEOTIDE SEQUENCE [LARGE SCALE GENOMIC DNA]</scope>
    <source>
        <strain evidence="7 8">CIP 109452</strain>
    </source>
</reference>
<sequence length="318" mass="34080">MTTRISAWLTIAAIVGAIVIVPMLSGTHIRVADSILIYIMLGLGLNIVVGYTGLLDLGYVAFYAVGAYSFALLASPQFDLHLPFLIILPIAMVIGAIAGILLGLPVLRLRGDYLAIVTLGFGEIIRVLINNLDAVTNGPRGLARLDRISMFGFTFTTPKDYFFLLLAATILTAIAAYRLKHSLLGKAWSAIREDQDAARGVGINTTKVKLIAFSVSASIASAAGVFFAGFQRFISPESFTLNESVLIVLLIVIGGVGNILGVIVGALVLILLPELLREFAEYRMLLLGLTMAVVIIVRPGGIVPRNFGIETLLKAVRR</sequence>
<feature type="transmembrane region" description="Helical" evidence="6">
    <location>
        <begin position="82"/>
        <end position="104"/>
    </location>
</feature>
<evidence type="ECO:0000256" key="5">
    <source>
        <dbReference type="ARBA" id="ARBA00023136"/>
    </source>
</evidence>
<evidence type="ECO:0000256" key="2">
    <source>
        <dbReference type="ARBA" id="ARBA00022475"/>
    </source>
</evidence>
<feature type="transmembrane region" description="Helical" evidence="6">
    <location>
        <begin position="6"/>
        <end position="24"/>
    </location>
</feature>
<evidence type="ECO:0000256" key="3">
    <source>
        <dbReference type="ARBA" id="ARBA00022692"/>
    </source>
</evidence>
<feature type="transmembrane region" description="Helical" evidence="6">
    <location>
        <begin position="161"/>
        <end position="179"/>
    </location>
</feature>
<protein>
    <submittedName>
        <fullName evidence="7">Branched-chain amino acid ABC transporter permease</fullName>
    </submittedName>
</protein>